<dbReference type="EMBL" id="UGYW01000002">
    <property type="protein sequence ID" value="SUJ12278.1"/>
    <property type="molecule type" value="Genomic_DNA"/>
</dbReference>
<evidence type="ECO:0000256" key="1">
    <source>
        <dbReference type="SAM" id="SignalP"/>
    </source>
</evidence>
<evidence type="ECO:0000313" key="3">
    <source>
        <dbReference type="EMBL" id="SUJ12278.1"/>
    </source>
</evidence>
<feature type="signal peptide" evidence="1">
    <location>
        <begin position="1"/>
        <end position="19"/>
    </location>
</feature>
<proteinExistence type="predicted"/>
<dbReference type="AlphaFoldDB" id="A0A380C5R2"/>
<evidence type="ECO:0000259" key="2">
    <source>
        <dbReference type="Pfam" id="PF13568"/>
    </source>
</evidence>
<dbReference type="RefSeq" id="WP_115170133.1">
    <property type="nucleotide sequence ID" value="NZ_UGYW01000002.1"/>
</dbReference>
<feature type="chain" id="PRO_5017036829" description="Outer membrane protein beta-barrel domain-containing protein" evidence="1">
    <location>
        <begin position="20"/>
        <end position="210"/>
    </location>
</feature>
<gene>
    <name evidence="3" type="ORF">NCTC11388_02210</name>
</gene>
<protein>
    <recommendedName>
        <fullName evidence="2">Outer membrane protein beta-barrel domain-containing protein</fullName>
    </recommendedName>
</protein>
<dbReference type="Proteomes" id="UP000254893">
    <property type="component" value="Unassembled WGS sequence"/>
</dbReference>
<organism evidence="3 4">
    <name type="scientific">Sphingobacterium spiritivorum</name>
    <name type="common">Flavobacterium spiritivorum</name>
    <dbReference type="NCBI Taxonomy" id="258"/>
    <lineage>
        <taxon>Bacteria</taxon>
        <taxon>Pseudomonadati</taxon>
        <taxon>Bacteroidota</taxon>
        <taxon>Sphingobacteriia</taxon>
        <taxon>Sphingobacteriales</taxon>
        <taxon>Sphingobacteriaceae</taxon>
        <taxon>Sphingobacterium</taxon>
    </lineage>
</organism>
<dbReference type="InterPro" id="IPR025665">
    <property type="entry name" value="Beta-barrel_OMP_2"/>
</dbReference>
<sequence length="210" mass="23200">MKRLYIVLAFICMSVAVHAQYKSKIEFGVKGGLAFPTFQFAEGGNPRTYLSGFVGGFVDLPVAQYFSIQPGVSLVEKGYNDKFFESETSYGNLKTRLWVVEIPLHIVGKMLIGNDQLQFGAGPYIGFNLSGKQKFEGQSDIYKSGTIDFDFDGKDMKRQDYGISLMANYKFENGLLVNMGYGLGLSNLYGSNIDNTAKNRVLSLGVGIQL</sequence>
<evidence type="ECO:0000313" key="4">
    <source>
        <dbReference type="Proteomes" id="UP000254893"/>
    </source>
</evidence>
<accession>A0A380C5R2</accession>
<name>A0A380C5R2_SPHSI</name>
<reference evidence="3 4" key="1">
    <citation type="submission" date="2018-06" db="EMBL/GenBank/DDBJ databases">
        <authorList>
            <consortium name="Pathogen Informatics"/>
            <person name="Doyle S."/>
        </authorList>
    </citation>
    <scope>NUCLEOTIDE SEQUENCE [LARGE SCALE GENOMIC DNA]</scope>
    <source>
        <strain evidence="3 4">NCTC11388</strain>
    </source>
</reference>
<feature type="domain" description="Outer membrane protein beta-barrel" evidence="2">
    <location>
        <begin position="19"/>
        <end position="189"/>
    </location>
</feature>
<dbReference type="Pfam" id="PF13568">
    <property type="entry name" value="OMP_b-brl_2"/>
    <property type="match status" value="1"/>
</dbReference>
<keyword evidence="1" id="KW-0732">Signal</keyword>